<dbReference type="InterPro" id="IPR029060">
    <property type="entry name" value="PIN-like_dom_sf"/>
</dbReference>
<dbReference type="STRING" id="42253.NITMOv2_0501"/>
<keyword evidence="3 8" id="KW-0540">Nuclease</keyword>
<dbReference type="InterPro" id="IPR022907">
    <property type="entry name" value="VapC_family"/>
</dbReference>
<dbReference type="Pfam" id="PF01850">
    <property type="entry name" value="PIN"/>
    <property type="match status" value="1"/>
</dbReference>
<dbReference type="KEGG" id="nmv:NITMOv2_0501"/>
<dbReference type="GO" id="GO:0000287">
    <property type="term" value="F:magnesium ion binding"/>
    <property type="evidence" value="ECO:0007669"/>
    <property type="project" value="UniProtKB-UniRule"/>
</dbReference>
<dbReference type="InterPro" id="IPR002716">
    <property type="entry name" value="PIN_dom"/>
</dbReference>
<feature type="binding site" evidence="8">
    <location>
        <position position="9"/>
    </location>
    <ligand>
        <name>Mg(2+)</name>
        <dbReference type="ChEBI" id="CHEBI:18420"/>
    </ligand>
</feature>
<dbReference type="PANTHER" id="PTHR33653">
    <property type="entry name" value="RIBONUCLEASE VAPC2"/>
    <property type="match status" value="1"/>
</dbReference>
<dbReference type="OrthoDB" id="676982at2"/>
<keyword evidence="2 8" id="KW-1277">Toxin-antitoxin system</keyword>
<evidence type="ECO:0000256" key="6">
    <source>
        <dbReference type="ARBA" id="ARBA00022842"/>
    </source>
</evidence>
<dbReference type="GO" id="GO:0090729">
    <property type="term" value="F:toxin activity"/>
    <property type="evidence" value="ECO:0007669"/>
    <property type="project" value="UniProtKB-KW"/>
</dbReference>
<evidence type="ECO:0000256" key="1">
    <source>
        <dbReference type="ARBA" id="ARBA00001946"/>
    </source>
</evidence>
<proteinExistence type="inferred from homology"/>
<keyword evidence="11" id="KW-1185">Reference proteome</keyword>
<dbReference type="Proteomes" id="UP000069205">
    <property type="component" value="Chromosome"/>
</dbReference>
<dbReference type="InterPro" id="IPR050556">
    <property type="entry name" value="Type_II_TA_system_RNase"/>
</dbReference>
<dbReference type="PATRIC" id="fig|42253.5.peg.497"/>
<evidence type="ECO:0000256" key="7">
    <source>
        <dbReference type="ARBA" id="ARBA00038093"/>
    </source>
</evidence>
<dbReference type="Gene3D" id="3.40.50.1010">
    <property type="entry name" value="5'-nuclease"/>
    <property type="match status" value="1"/>
</dbReference>
<dbReference type="SUPFAM" id="SSF88723">
    <property type="entry name" value="PIN domain-like"/>
    <property type="match status" value="1"/>
</dbReference>
<feature type="binding site" evidence="8">
    <location>
        <position position="91"/>
    </location>
    <ligand>
        <name>Mg(2+)</name>
        <dbReference type="ChEBI" id="CHEBI:18420"/>
    </ligand>
</feature>
<name>A0A0K2G8M8_NITMO</name>
<organism evidence="10 11">
    <name type="scientific">Nitrospira moscoviensis</name>
    <dbReference type="NCBI Taxonomy" id="42253"/>
    <lineage>
        <taxon>Bacteria</taxon>
        <taxon>Pseudomonadati</taxon>
        <taxon>Nitrospirota</taxon>
        <taxon>Nitrospiria</taxon>
        <taxon>Nitrospirales</taxon>
        <taxon>Nitrospiraceae</taxon>
        <taxon>Nitrospira</taxon>
    </lineage>
</organism>
<evidence type="ECO:0000313" key="10">
    <source>
        <dbReference type="EMBL" id="ALA56937.1"/>
    </source>
</evidence>
<dbReference type="RefSeq" id="WP_053378350.1">
    <property type="nucleotide sequence ID" value="NZ_CP011801.1"/>
</dbReference>
<dbReference type="HAMAP" id="MF_00265">
    <property type="entry name" value="VapC_Nob1"/>
    <property type="match status" value="1"/>
</dbReference>
<comment type="similarity">
    <text evidence="7 8">Belongs to the PINc/VapC protein family.</text>
</comment>
<dbReference type="EMBL" id="CP011801">
    <property type="protein sequence ID" value="ALA56937.1"/>
    <property type="molecule type" value="Genomic_DNA"/>
</dbReference>
<sequence>MAKVSLLVDTDIFIDYFNTGRFDSLFNSDRFTVYYSVVTKKELLSKPGLRDTERAAIMAELKRCRLIPLSKAITACYSDLRRHHPSLEKADALIAATALARRLPLLTRNTRHFRTVGGLVLFTA</sequence>
<keyword evidence="5 8" id="KW-0378">Hydrolase</keyword>
<dbReference type="PANTHER" id="PTHR33653:SF1">
    <property type="entry name" value="RIBONUCLEASE VAPC2"/>
    <property type="match status" value="1"/>
</dbReference>
<evidence type="ECO:0000256" key="3">
    <source>
        <dbReference type="ARBA" id="ARBA00022722"/>
    </source>
</evidence>
<comment type="cofactor">
    <cofactor evidence="1 8">
        <name>Mg(2+)</name>
        <dbReference type="ChEBI" id="CHEBI:18420"/>
    </cofactor>
</comment>
<protein>
    <recommendedName>
        <fullName evidence="8">Ribonuclease VapC</fullName>
        <shortName evidence="8">RNase VapC</shortName>
        <ecNumber evidence="8">3.1.-.-</ecNumber>
    </recommendedName>
    <alternativeName>
        <fullName evidence="8">Toxin VapC</fullName>
    </alternativeName>
</protein>
<evidence type="ECO:0000313" key="11">
    <source>
        <dbReference type="Proteomes" id="UP000069205"/>
    </source>
</evidence>
<evidence type="ECO:0000256" key="2">
    <source>
        <dbReference type="ARBA" id="ARBA00022649"/>
    </source>
</evidence>
<keyword evidence="4 8" id="KW-0479">Metal-binding</keyword>
<gene>
    <name evidence="8" type="primary">vapC</name>
    <name evidence="10" type="ORF">NITMOv2_0501</name>
</gene>
<accession>A0A0K2G8M8</accession>
<dbReference type="EC" id="3.1.-.-" evidence="8"/>
<evidence type="ECO:0000256" key="5">
    <source>
        <dbReference type="ARBA" id="ARBA00022801"/>
    </source>
</evidence>
<reference evidence="10 11" key="1">
    <citation type="journal article" date="2015" name="Proc. Natl. Acad. Sci. U.S.A.">
        <title>Expanded metabolic versatility of ubiquitous nitrite-oxidizing bacteria from the genus Nitrospira.</title>
        <authorList>
            <person name="Koch H."/>
            <person name="Lucker S."/>
            <person name="Albertsen M."/>
            <person name="Kitzinger K."/>
            <person name="Herbold C."/>
            <person name="Spieck E."/>
            <person name="Nielsen P.H."/>
            <person name="Wagner M."/>
            <person name="Daims H."/>
        </authorList>
    </citation>
    <scope>NUCLEOTIDE SEQUENCE [LARGE SCALE GENOMIC DNA]</scope>
    <source>
        <strain evidence="10 11">NSP M-1</strain>
    </source>
</reference>
<keyword evidence="8" id="KW-0800">Toxin</keyword>
<evidence type="ECO:0000256" key="4">
    <source>
        <dbReference type="ARBA" id="ARBA00022723"/>
    </source>
</evidence>
<evidence type="ECO:0000259" key="9">
    <source>
        <dbReference type="Pfam" id="PF01850"/>
    </source>
</evidence>
<dbReference type="AlphaFoldDB" id="A0A0K2G8M8"/>
<evidence type="ECO:0000256" key="8">
    <source>
        <dbReference type="HAMAP-Rule" id="MF_00265"/>
    </source>
</evidence>
<dbReference type="GO" id="GO:0016787">
    <property type="term" value="F:hydrolase activity"/>
    <property type="evidence" value="ECO:0007669"/>
    <property type="project" value="UniProtKB-KW"/>
</dbReference>
<feature type="domain" description="PIN" evidence="9">
    <location>
        <begin position="7"/>
        <end position="116"/>
    </location>
</feature>
<dbReference type="GO" id="GO:0004540">
    <property type="term" value="F:RNA nuclease activity"/>
    <property type="evidence" value="ECO:0007669"/>
    <property type="project" value="InterPro"/>
</dbReference>
<comment type="function">
    <text evidence="8">Toxic component of a toxin-antitoxin (TA) system. An RNase.</text>
</comment>
<keyword evidence="6 8" id="KW-0460">Magnesium</keyword>